<dbReference type="PANTHER" id="PTHR31213:SF19">
    <property type="entry name" value="BET V I_MAJOR LATEX PROTEIN DOMAIN-CONTAINING PROTEIN"/>
    <property type="match status" value="1"/>
</dbReference>
<name>A0AAW2NBP5_SESRA</name>
<dbReference type="AlphaFoldDB" id="A0AAW2NBP5"/>
<dbReference type="SUPFAM" id="SSF55961">
    <property type="entry name" value="Bet v1-like"/>
    <property type="match status" value="1"/>
</dbReference>
<dbReference type="InterPro" id="IPR000916">
    <property type="entry name" value="Bet_v_I/MLP"/>
</dbReference>
<evidence type="ECO:0000259" key="3">
    <source>
        <dbReference type="Pfam" id="PF00407"/>
    </source>
</evidence>
<evidence type="ECO:0000256" key="1">
    <source>
        <dbReference type="ARBA" id="ARBA00009744"/>
    </source>
</evidence>
<organism evidence="4">
    <name type="scientific">Sesamum radiatum</name>
    <name type="common">Black benniseed</name>
    <dbReference type="NCBI Taxonomy" id="300843"/>
    <lineage>
        <taxon>Eukaryota</taxon>
        <taxon>Viridiplantae</taxon>
        <taxon>Streptophyta</taxon>
        <taxon>Embryophyta</taxon>
        <taxon>Tracheophyta</taxon>
        <taxon>Spermatophyta</taxon>
        <taxon>Magnoliopsida</taxon>
        <taxon>eudicotyledons</taxon>
        <taxon>Gunneridae</taxon>
        <taxon>Pentapetalae</taxon>
        <taxon>asterids</taxon>
        <taxon>lamiids</taxon>
        <taxon>Lamiales</taxon>
        <taxon>Pedaliaceae</taxon>
        <taxon>Sesamum</taxon>
    </lineage>
</organism>
<dbReference type="GO" id="GO:0009738">
    <property type="term" value="P:abscisic acid-activated signaling pathway"/>
    <property type="evidence" value="ECO:0007669"/>
    <property type="project" value="TreeGrafter"/>
</dbReference>
<feature type="domain" description="Bet v I/Major latex protein" evidence="3">
    <location>
        <begin position="2"/>
        <end position="131"/>
    </location>
</feature>
<dbReference type="GO" id="GO:0005737">
    <property type="term" value="C:cytoplasm"/>
    <property type="evidence" value="ECO:0007669"/>
    <property type="project" value="TreeGrafter"/>
</dbReference>
<proteinExistence type="inferred from homology"/>
<keyword evidence="2" id="KW-0017">Alkaloid metabolism</keyword>
<dbReference type="InterPro" id="IPR023393">
    <property type="entry name" value="START-like_dom_sf"/>
</dbReference>
<dbReference type="GO" id="GO:0010427">
    <property type="term" value="F:abscisic acid binding"/>
    <property type="evidence" value="ECO:0007669"/>
    <property type="project" value="TreeGrafter"/>
</dbReference>
<dbReference type="GO" id="GO:0005634">
    <property type="term" value="C:nucleus"/>
    <property type="evidence" value="ECO:0007669"/>
    <property type="project" value="TreeGrafter"/>
</dbReference>
<dbReference type="InterPro" id="IPR050279">
    <property type="entry name" value="Plant_def-hormone_signal"/>
</dbReference>
<dbReference type="GO" id="GO:0009820">
    <property type="term" value="P:alkaloid metabolic process"/>
    <property type="evidence" value="ECO:0007669"/>
    <property type="project" value="UniProtKB-KW"/>
</dbReference>
<comment type="similarity">
    <text evidence="1">Belongs to the BetVI family.</text>
</comment>
<dbReference type="Gene3D" id="3.30.530.20">
    <property type="match status" value="1"/>
</dbReference>
<dbReference type="PANTHER" id="PTHR31213">
    <property type="entry name" value="OS08G0374000 PROTEIN-RELATED"/>
    <property type="match status" value="1"/>
</dbReference>
<protein>
    <submittedName>
        <fullName evidence="4">S-norcoclaurine synthase</fullName>
    </submittedName>
</protein>
<dbReference type="GO" id="GO:0006952">
    <property type="term" value="P:defense response"/>
    <property type="evidence" value="ECO:0007669"/>
    <property type="project" value="InterPro"/>
</dbReference>
<dbReference type="Pfam" id="PF00407">
    <property type="entry name" value="Bet_v_1"/>
    <property type="match status" value="1"/>
</dbReference>
<reference evidence="4" key="2">
    <citation type="journal article" date="2024" name="Plant">
        <title>Genomic evolution and insights into agronomic trait innovations of Sesamum species.</title>
        <authorList>
            <person name="Miao H."/>
            <person name="Wang L."/>
            <person name="Qu L."/>
            <person name="Liu H."/>
            <person name="Sun Y."/>
            <person name="Le M."/>
            <person name="Wang Q."/>
            <person name="Wei S."/>
            <person name="Zheng Y."/>
            <person name="Lin W."/>
            <person name="Duan Y."/>
            <person name="Cao H."/>
            <person name="Xiong S."/>
            <person name="Wang X."/>
            <person name="Wei L."/>
            <person name="Li C."/>
            <person name="Ma Q."/>
            <person name="Ju M."/>
            <person name="Zhao R."/>
            <person name="Li G."/>
            <person name="Mu C."/>
            <person name="Tian Q."/>
            <person name="Mei H."/>
            <person name="Zhang T."/>
            <person name="Gao T."/>
            <person name="Zhang H."/>
        </authorList>
    </citation>
    <scope>NUCLEOTIDE SEQUENCE</scope>
    <source>
        <strain evidence="4">G02</strain>
    </source>
</reference>
<evidence type="ECO:0000256" key="2">
    <source>
        <dbReference type="ARBA" id="ARBA00022589"/>
    </source>
</evidence>
<accession>A0AAW2NBP5</accession>
<dbReference type="GO" id="GO:0004864">
    <property type="term" value="F:protein phosphatase inhibitor activity"/>
    <property type="evidence" value="ECO:0007669"/>
    <property type="project" value="TreeGrafter"/>
</dbReference>
<evidence type="ECO:0000313" key="4">
    <source>
        <dbReference type="EMBL" id="KAL0340891.1"/>
    </source>
</evidence>
<comment type="caution">
    <text evidence="4">The sequence shown here is derived from an EMBL/GenBank/DDBJ whole genome shotgun (WGS) entry which is preliminary data.</text>
</comment>
<gene>
    <name evidence="4" type="ORF">Sradi_4605900</name>
</gene>
<dbReference type="EMBL" id="JACGWJ010000020">
    <property type="protein sequence ID" value="KAL0340891.1"/>
    <property type="molecule type" value="Genomic_DNA"/>
</dbReference>
<dbReference type="GO" id="GO:0038023">
    <property type="term" value="F:signaling receptor activity"/>
    <property type="evidence" value="ECO:0007669"/>
    <property type="project" value="TreeGrafter"/>
</dbReference>
<sequence>MVKRLSVDIEVKVPAREAWTVYGSLLLAKIAVEELSNQFSKLEVLKGDGSAGTIIQVFCTSGTAERPWYKEVFKVVDEERLVKEAEVVEGGALDQGFSYFGTVLEVKEKEGKKEESIVRGTIVYELKDEAAGTAVSTDGLLNILNLAADYLIKNHHCN</sequence>
<reference evidence="4" key="1">
    <citation type="submission" date="2020-06" db="EMBL/GenBank/DDBJ databases">
        <authorList>
            <person name="Li T."/>
            <person name="Hu X."/>
            <person name="Zhang T."/>
            <person name="Song X."/>
            <person name="Zhang H."/>
            <person name="Dai N."/>
            <person name="Sheng W."/>
            <person name="Hou X."/>
            <person name="Wei L."/>
        </authorList>
    </citation>
    <scope>NUCLEOTIDE SEQUENCE</scope>
    <source>
        <strain evidence="4">G02</strain>
        <tissue evidence="4">Leaf</tissue>
    </source>
</reference>